<keyword evidence="3" id="KW-1185">Reference proteome</keyword>
<dbReference type="AlphaFoldDB" id="K8NUJ0"/>
<protein>
    <recommendedName>
        <fullName evidence="1">HNH nuclease domain-containing protein</fullName>
    </recommendedName>
</protein>
<comment type="caution">
    <text evidence="2">The sequence shown here is derived from an EMBL/GenBank/DDBJ whole genome shotgun (WGS) entry which is preliminary data.</text>
</comment>
<accession>K8NUJ0</accession>
<gene>
    <name evidence="2" type="ORF">HMPREF9696_03112</name>
</gene>
<dbReference type="OrthoDB" id="7181882at2"/>
<dbReference type="Proteomes" id="UP000001095">
    <property type="component" value="Unassembled WGS sequence"/>
</dbReference>
<evidence type="ECO:0000313" key="3">
    <source>
        <dbReference type="Proteomes" id="UP000001095"/>
    </source>
</evidence>
<dbReference type="EMBL" id="AGWY01000012">
    <property type="protein sequence ID" value="EKS33992.1"/>
    <property type="molecule type" value="Genomic_DNA"/>
</dbReference>
<dbReference type="Pfam" id="PF13391">
    <property type="entry name" value="HNH_2"/>
    <property type="match status" value="1"/>
</dbReference>
<name>K8NUJ0_9BRAD</name>
<proteinExistence type="predicted"/>
<reference evidence="2 3" key="1">
    <citation type="submission" date="2012-04" db="EMBL/GenBank/DDBJ databases">
        <title>The Genome Sequence of Afipia clevelandensis ATCC 49720.</title>
        <authorList>
            <consortium name="The Broad Institute Genome Sequencing Platform"/>
            <person name="Earl A."/>
            <person name="Ward D."/>
            <person name="Feldgarden M."/>
            <person name="Gevers D."/>
            <person name="Huys G."/>
            <person name="Walker B."/>
            <person name="Young S.K."/>
            <person name="Zeng Q."/>
            <person name="Gargeya S."/>
            <person name="Fitzgerald M."/>
            <person name="Haas B."/>
            <person name="Abouelleil A."/>
            <person name="Alvarado L."/>
            <person name="Arachchi H.M."/>
            <person name="Berlin A."/>
            <person name="Chapman S.B."/>
            <person name="Goldberg J."/>
            <person name="Griggs A."/>
            <person name="Gujja S."/>
            <person name="Hansen M."/>
            <person name="Howarth C."/>
            <person name="Imamovic A."/>
            <person name="Larimer J."/>
            <person name="McCowen C."/>
            <person name="Montmayeur A."/>
            <person name="Murphy C."/>
            <person name="Neiman D."/>
            <person name="Pearson M."/>
            <person name="Priest M."/>
            <person name="Roberts A."/>
            <person name="Saif S."/>
            <person name="Shea T."/>
            <person name="Sisk P."/>
            <person name="Sykes S."/>
            <person name="Wortman J."/>
            <person name="Nusbaum C."/>
            <person name="Birren B."/>
        </authorList>
    </citation>
    <scope>NUCLEOTIDE SEQUENCE [LARGE SCALE GENOMIC DNA]</scope>
    <source>
        <strain evidence="2 3">ATCC 49720</strain>
    </source>
</reference>
<dbReference type="HOGENOM" id="CLU_079894_0_0_5"/>
<sequence>MAKAVFITKVTPSYDDLPEVRYHFPKTYLNYARQAVGDYVVYYEPRRSSADLSSGGGRQSYFGVARVESIIEDKQQPDHYYAIVGDYLDFDRPVPFAEGALYYESALQKEDGSTNKGAFGRAVRLVPDDEFDRILKAGFAPVLAEQTFPVENPNLGFSEQPQPFIRPIVEMTVSRPFRERSFMHNVRAAYANRCAITGLRLINGGGRPEVQAAHIQPVASNGPDSVRNGLALSGTVHWMFDRGLVSISDDYRILVAKNHVPDDALRLINRSRMLNLPTDQTLHPNTHFLKFHRDNIFKGT</sequence>
<evidence type="ECO:0000259" key="1">
    <source>
        <dbReference type="Pfam" id="PF13391"/>
    </source>
</evidence>
<evidence type="ECO:0000313" key="2">
    <source>
        <dbReference type="EMBL" id="EKS33992.1"/>
    </source>
</evidence>
<dbReference type="RefSeq" id="WP_002713982.1">
    <property type="nucleotide sequence ID" value="NZ_KB375281.1"/>
</dbReference>
<dbReference type="InterPro" id="IPR003615">
    <property type="entry name" value="HNH_nuc"/>
</dbReference>
<organism evidence="2 3">
    <name type="scientific">Afipia clevelandensis ATCC 49720</name>
    <dbReference type="NCBI Taxonomy" id="883079"/>
    <lineage>
        <taxon>Bacteria</taxon>
        <taxon>Pseudomonadati</taxon>
        <taxon>Pseudomonadota</taxon>
        <taxon>Alphaproteobacteria</taxon>
        <taxon>Hyphomicrobiales</taxon>
        <taxon>Nitrobacteraceae</taxon>
        <taxon>Afipia</taxon>
    </lineage>
</organism>
<feature type="domain" description="HNH nuclease" evidence="1">
    <location>
        <begin position="194"/>
        <end position="247"/>
    </location>
</feature>